<sequence>MTRKELLLEVEDLLNTYCEGCFLKSQHRKDNGKRYAHKFCISACTVGEKIKRCGDKLSEGICK</sequence>
<dbReference type="EMBL" id="SLVV01000009">
    <property type="protein sequence ID" value="TCN23120.1"/>
    <property type="molecule type" value="Genomic_DNA"/>
</dbReference>
<proteinExistence type="predicted"/>
<keyword evidence="2" id="KW-1185">Reference proteome</keyword>
<dbReference type="OrthoDB" id="2454446at2"/>
<name>A0A4V2RD19_9BACI</name>
<gene>
    <name evidence="1" type="ORF">EV146_109280</name>
</gene>
<organism evidence="1 2">
    <name type="scientific">Mesobacillus foraminis</name>
    <dbReference type="NCBI Taxonomy" id="279826"/>
    <lineage>
        <taxon>Bacteria</taxon>
        <taxon>Bacillati</taxon>
        <taxon>Bacillota</taxon>
        <taxon>Bacilli</taxon>
        <taxon>Bacillales</taxon>
        <taxon>Bacillaceae</taxon>
        <taxon>Mesobacillus</taxon>
    </lineage>
</organism>
<dbReference type="RefSeq" id="WP_121612078.1">
    <property type="nucleotide sequence ID" value="NZ_CP033044.1"/>
</dbReference>
<accession>A0A4V2RD19</accession>
<evidence type="ECO:0000313" key="2">
    <source>
        <dbReference type="Proteomes" id="UP000295689"/>
    </source>
</evidence>
<protein>
    <submittedName>
        <fullName evidence="1">Uncharacterized protein DUF2602</fullName>
    </submittedName>
</protein>
<dbReference type="AlphaFoldDB" id="A0A4V2RD19"/>
<dbReference type="InterPro" id="IPR019718">
    <property type="entry name" value="DUF2602"/>
</dbReference>
<dbReference type="Pfam" id="PF10782">
    <property type="entry name" value="zf-C2HCIx2C"/>
    <property type="match status" value="1"/>
</dbReference>
<evidence type="ECO:0000313" key="1">
    <source>
        <dbReference type="EMBL" id="TCN23120.1"/>
    </source>
</evidence>
<comment type="caution">
    <text evidence="1">The sequence shown here is derived from an EMBL/GenBank/DDBJ whole genome shotgun (WGS) entry which is preliminary data.</text>
</comment>
<dbReference type="Proteomes" id="UP000295689">
    <property type="component" value="Unassembled WGS sequence"/>
</dbReference>
<reference evidence="1 2" key="1">
    <citation type="journal article" date="2015" name="Stand. Genomic Sci.">
        <title>Genomic Encyclopedia of Bacterial and Archaeal Type Strains, Phase III: the genomes of soil and plant-associated and newly described type strains.</title>
        <authorList>
            <person name="Whitman W.B."/>
            <person name="Woyke T."/>
            <person name="Klenk H.P."/>
            <person name="Zhou Y."/>
            <person name="Lilburn T.G."/>
            <person name="Beck B.J."/>
            <person name="De Vos P."/>
            <person name="Vandamme P."/>
            <person name="Eisen J.A."/>
            <person name="Garrity G."/>
            <person name="Hugenholtz P."/>
            <person name="Kyrpides N.C."/>
        </authorList>
    </citation>
    <scope>NUCLEOTIDE SEQUENCE [LARGE SCALE GENOMIC DNA]</scope>
    <source>
        <strain evidence="1 2">CV53</strain>
    </source>
</reference>